<comment type="pathway">
    <text evidence="1">Amino-acid degradation; L-proline degradation into L-glutamate; L-glutamate from L-proline: step 1/2.</text>
</comment>
<dbReference type="InterPro" id="IPR008219">
    <property type="entry name" value="PRODH_bac_arc"/>
</dbReference>
<reference evidence="12 13" key="1">
    <citation type="journal article" date="2003" name="Int. J. Syst. Evol. Microbiol.">
        <title>Bacillus nealsonii sp. nov., isolated from a spacecraft-assembly facility, whose spores are gamma-radiation resistant.</title>
        <authorList>
            <person name="Venkateswaran K."/>
            <person name="Kempf M."/>
            <person name="Chen F."/>
            <person name="Satomi M."/>
            <person name="Nicholson W."/>
            <person name="Kern R."/>
        </authorList>
    </citation>
    <scope>NUCLEOTIDE SEQUENCE [LARGE SCALE GENOMIC DNA]</scope>
    <source>
        <strain evidence="12 13">FO-92</strain>
    </source>
</reference>
<organism evidence="12 13">
    <name type="scientific">Niallia nealsonii</name>
    <dbReference type="NCBI Taxonomy" id="115979"/>
    <lineage>
        <taxon>Bacteria</taxon>
        <taxon>Bacillati</taxon>
        <taxon>Bacillota</taxon>
        <taxon>Bacilli</taxon>
        <taxon>Bacillales</taxon>
        <taxon>Bacillaceae</taxon>
        <taxon>Niallia</taxon>
    </lineage>
</organism>
<dbReference type="InterPro" id="IPR002872">
    <property type="entry name" value="Proline_DH_dom"/>
</dbReference>
<feature type="binding site" evidence="9">
    <location>
        <position position="98"/>
    </location>
    <ligand>
        <name>substrate</name>
    </ligand>
</feature>
<gene>
    <name evidence="12" type="ORF">CWS01_19455</name>
</gene>
<dbReference type="PANTHER" id="PTHR13914:SF0">
    <property type="entry name" value="PROLINE DEHYDROGENASE 1, MITOCHONDRIAL"/>
    <property type="match status" value="1"/>
</dbReference>
<feature type="domain" description="Proline dehydrogenase" evidence="11">
    <location>
        <begin position="46"/>
        <end position="298"/>
    </location>
</feature>
<name>A0A2N0YXL9_9BACI</name>
<dbReference type="EMBL" id="PISE01000049">
    <property type="protein sequence ID" value="PKG21995.1"/>
    <property type="molecule type" value="Genomic_DNA"/>
</dbReference>
<dbReference type="PIRSF" id="PIRSF000196">
    <property type="entry name" value="Pro_dehydrog"/>
    <property type="match status" value="1"/>
</dbReference>
<dbReference type="Proteomes" id="UP000233375">
    <property type="component" value="Unassembled WGS sequence"/>
</dbReference>
<proteinExistence type="predicted"/>
<feature type="binding site" evidence="10">
    <location>
        <begin position="224"/>
        <end position="225"/>
    </location>
    <ligand>
        <name>FAD</name>
        <dbReference type="ChEBI" id="CHEBI:57692"/>
    </ligand>
</feature>
<evidence type="ECO:0000256" key="3">
    <source>
        <dbReference type="ARBA" id="ARBA00022630"/>
    </source>
</evidence>
<keyword evidence="3" id="KW-0285">Flavoprotein</keyword>
<comment type="caution">
    <text evidence="12">The sequence shown here is derived from an EMBL/GenBank/DDBJ whole genome shotgun (WGS) entry which is preliminary data.</text>
</comment>
<accession>A0A2N0YXL9</accession>
<evidence type="ECO:0000259" key="11">
    <source>
        <dbReference type="Pfam" id="PF01619"/>
    </source>
</evidence>
<dbReference type="RefSeq" id="WP_101178878.1">
    <property type="nucleotide sequence ID" value="NZ_PISE01000049.1"/>
</dbReference>
<dbReference type="Gene3D" id="3.20.20.220">
    <property type="match status" value="1"/>
</dbReference>
<feature type="binding site" evidence="10">
    <location>
        <position position="161"/>
    </location>
    <ligand>
        <name>FAD</name>
        <dbReference type="ChEBI" id="CHEBI:57692"/>
    </ligand>
</feature>
<evidence type="ECO:0000256" key="10">
    <source>
        <dbReference type="PIRSR" id="PIRSR000196-2"/>
    </source>
</evidence>
<dbReference type="UniPathway" id="UPA00261">
    <property type="reaction ID" value="UER00373"/>
</dbReference>
<feature type="binding site" evidence="10">
    <location>
        <position position="133"/>
    </location>
    <ligand>
        <name>FAD</name>
        <dbReference type="ChEBI" id="CHEBI:57692"/>
    </ligand>
</feature>
<keyword evidence="4 10" id="KW-0547">Nucleotide-binding</keyword>
<evidence type="ECO:0000256" key="5">
    <source>
        <dbReference type="ARBA" id="ARBA00022827"/>
    </source>
</evidence>
<feature type="binding site" evidence="10">
    <location>
        <position position="199"/>
    </location>
    <ligand>
        <name>FAD</name>
        <dbReference type="ChEBI" id="CHEBI:57692"/>
    </ligand>
</feature>
<evidence type="ECO:0000256" key="8">
    <source>
        <dbReference type="ARBA" id="ARBA00048779"/>
    </source>
</evidence>
<evidence type="ECO:0000256" key="2">
    <source>
        <dbReference type="ARBA" id="ARBA00012695"/>
    </source>
</evidence>
<dbReference type="PANTHER" id="PTHR13914">
    <property type="entry name" value="PROLINE OXIDASE"/>
    <property type="match status" value="1"/>
</dbReference>
<dbReference type="Pfam" id="PF01619">
    <property type="entry name" value="Pro_dh"/>
    <property type="match status" value="1"/>
</dbReference>
<dbReference type="AlphaFoldDB" id="A0A2N0YXL9"/>
<keyword evidence="5 10" id="KW-0274">FAD</keyword>
<keyword evidence="13" id="KW-1185">Reference proteome</keyword>
<evidence type="ECO:0000256" key="9">
    <source>
        <dbReference type="PIRSR" id="PIRSR000196-1"/>
    </source>
</evidence>
<dbReference type="EC" id="1.5.5.2" evidence="2"/>
<dbReference type="OrthoDB" id="9773461at2"/>
<feature type="binding site" evidence="10">
    <location>
        <begin position="185"/>
        <end position="187"/>
    </location>
    <ligand>
        <name>FAD</name>
        <dbReference type="ChEBI" id="CHEBI:57692"/>
    </ligand>
</feature>
<feature type="binding site" evidence="9">
    <location>
        <position position="287"/>
    </location>
    <ligand>
        <name>substrate</name>
    </ligand>
</feature>
<keyword evidence="7" id="KW-0642">Proline metabolism</keyword>
<dbReference type="InterPro" id="IPR015659">
    <property type="entry name" value="Proline_oxidase"/>
</dbReference>
<sequence>MEAVLRSMFQSIAKNAAANKLAKKYGLRFGAQRFVAGETVASAIECVKMLNAKKIAATLDHLGEFVFTEEEAKHSAGMCLLTLDYIYTTKVESHLSVKLTSLGLDINKELCMNNMRAILERAQQYDNFVRIDMEDFFHCEAAIEIYEELCKKYDNVGLVIQAYLYRTVEDMERLHQIKANLRLVKGAYKESPNVAFPEKMDVDENFKKIIQMQLLNRYYAAIATHDENIINFTKKLVSDHQIQKNMFEFQMLYGIRVDLQNKLVEEGYKVRVYVPYGVDWFGYFMRRLAERPANSWFVLKNLFK</sequence>
<feature type="binding site" evidence="9">
    <location>
        <position position="286"/>
    </location>
    <ligand>
        <name>substrate</name>
    </ligand>
</feature>
<dbReference type="InterPro" id="IPR029041">
    <property type="entry name" value="FAD-linked_oxidoreductase-like"/>
</dbReference>
<evidence type="ECO:0000256" key="1">
    <source>
        <dbReference type="ARBA" id="ARBA00004739"/>
    </source>
</evidence>
<evidence type="ECO:0000256" key="7">
    <source>
        <dbReference type="ARBA" id="ARBA00023062"/>
    </source>
</evidence>
<evidence type="ECO:0000313" key="13">
    <source>
        <dbReference type="Proteomes" id="UP000233375"/>
    </source>
</evidence>
<dbReference type="GO" id="GO:0010133">
    <property type="term" value="P:L-proline catabolic process to L-glutamate"/>
    <property type="evidence" value="ECO:0007669"/>
    <property type="project" value="UniProtKB-UniPathway"/>
</dbReference>
<protein>
    <recommendedName>
        <fullName evidence="2">proline dehydrogenase</fullName>
        <ecNumber evidence="2">1.5.5.2</ecNumber>
    </recommendedName>
</protein>
<comment type="catalytic activity">
    <reaction evidence="8">
        <text>L-proline + a quinone = (S)-1-pyrroline-5-carboxylate + a quinol + H(+)</text>
        <dbReference type="Rhea" id="RHEA:23784"/>
        <dbReference type="ChEBI" id="CHEBI:15378"/>
        <dbReference type="ChEBI" id="CHEBI:17388"/>
        <dbReference type="ChEBI" id="CHEBI:24646"/>
        <dbReference type="ChEBI" id="CHEBI:60039"/>
        <dbReference type="ChEBI" id="CHEBI:132124"/>
        <dbReference type="EC" id="1.5.5.2"/>
    </reaction>
</comment>
<dbReference type="SUPFAM" id="SSF51730">
    <property type="entry name" value="FAD-linked oxidoreductase"/>
    <property type="match status" value="1"/>
</dbReference>
<evidence type="ECO:0000256" key="4">
    <source>
        <dbReference type="ARBA" id="ARBA00022741"/>
    </source>
</evidence>
<dbReference type="GO" id="GO:0004657">
    <property type="term" value="F:proline dehydrogenase activity"/>
    <property type="evidence" value="ECO:0007669"/>
    <property type="project" value="UniProtKB-EC"/>
</dbReference>
<comment type="cofactor">
    <cofactor evidence="10">
        <name>FAD</name>
        <dbReference type="ChEBI" id="CHEBI:57692"/>
    </cofactor>
    <text evidence="10">Binds 1 FAD per subunit.</text>
</comment>
<evidence type="ECO:0000256" key="6">
    <source>
        <dbReference type="ARBA" id="ARBA00023002"/>
    </source>
</evidence>
<evidence type="ECO:0000313" key="12">
    <source>
        <dbReference type="EMBL" id="PKG21995.1"/>
    </source>
</evidence>
<keyword evidence="6" id="KW-0560">Oxidoreductase</keyword>
<dbReference type="GO" id="GO:0000166">
    <property type="term" value="F:nucleotide binding"/>
    <property type="evidence" value="ECO:0007669"/>
    <property type="project" value="UniProtKB-KW"/>
</dbReference>